<dbReference type="InterPro" id="IPR051923">
    <property type="entry name" value="Glycosyl_Hydrolase_39"/>
</dbReference>
<dbReference type="InterPro" id="IPR017853">
    <property type="entry name" value="GH"/>
</dbReference>
<evidence type="ECO:0000256" key="1">
    <source>
        <dbReference type="SAM" id="SignalP"/>
    </source>
</evidence>
<dbReference type="RefSeq" id="WP_103096663.1">
    <property type="nucleotide sequence ID" value="NZ_LYMM01000040.1"/>
</dbReference>
<dbReference type="EMBL" id="LYMM01000040">
    <property type="protein sequence ID" value="PNU04065.1"/>
    <property type="molecule type" value="Genomic_DNA"/>
</dbReference>
<dbReference type="SUPFAM" id="SSF51445">
    <property type="entry name" value="(Trans)glycosidases"/>
    <property type="match status" value="1"/>
</dbReference>
<evidence type="ECO:0008006" key="4">
    <source>
        <dbReference type="Google" id="ProtNLM"/>
    </source>
</evidence>
<proteinExistence type="predicted"/>
<protein>
    <recommendedName>
        <fullName evidence="4">Beta-xylosidase</fullName>
    </recommendedName>
</protein>
<sequence length="393" mass="42017">MLIKCLGPVARLSFGAATAATALVSTQARAEFGVQLPTKQFDDRSLDLASDAGFSFIRQGFYWNTTEVKPGVYDWSFYDTVVDKLRSRGMHAYFTVYGGNNLYDGGGLPTGGASQKAFLRWLAAAAEHFKGRGVVWEIWNEPNVPRFWGGRPDAVKFAEFSARACKSIRDVDSGAEVIGGALATRNQATFLRPLAATGCFSRIAIHPYRGSAPGTFLGDLPKLRKAYPGVDFVLGEWGYPSGGPRSVTRDVQSVYAAQMMAVGLVSGSKATVWYSLMDRDANAQDRESNFGLVDHAYRPKAGYAEISDFLHSVKGWSVAGTCSGVGPGAHAYLLRNGNAKFAVLAWSDGPPRPLRLSLASPKGAAAVSINATVKPVIKPVEAGAVTACAAWGN</sequence>
<dbReference type="PANTHER" id="PTHR12631">
    <property type="entry name" value="ALPHA-L-IDURONIDASE"/>
    <property type="match status" value="1"/>
</dbReference>
<keyword evidence="1" id="KW-0732">Signal</keyword>
<dbReference type="OrthoDB" id="9802522at2"/>
<organism evidence="2 3">
    <name type="scientific">Novosphingobium guangzhouense</name>
    <dbReference type="NCBI Taxonomy" id="1850347"/>
    <lineage>
        <taxon>Bacteria</taxon>
        <taxon>Pseudomonadati</taxon>
        <taxon>Pseudomonadota</taxon>
        <taxon>Alphaproteobacteria</taxon>
        <taxon>Sphingomonadales</taxon>
        <taxon>Sphingomonadaceae</taxon>
        <taxon>Novosphingobium</taxon>
    </lineage>
</organism>
<gene>
    <name evidence="2" type="ORF">A8V01_05530</name>
</gene>
<keyword evidence="3" id="KW-1185">Reference proteome</keyword>
<dbReference type="Proteomes" id="UP000236327">
    <property type="component" value="Unassembled WGS sequence"/>
</dbReference>
<feature type="signal peptide" evidence="1">
    <location>
        <begin position="1"/>
        <end position="19"/>
    </location>
</feature>
<accession>A0A2K2FZ44</accession>
<dbReference type="PANTHER" id="PTHR12631:SF10">
    <property type="entry name" value="BETA-XYLOSIDASE-LIKE PROTEIN-RELATED"/>
    <property type="match status" value="1"/>
</dbReference>
<dbReference type="GO" id="GO:0004553">
    <property type="term" value="F:hydrolase activity, hydrolyzing O-glycosyl compounds"/>
    <property type="evidence" value="ECO:0007669"/>
    <property type="project" value="TreeGrafter"/>
</dbReference>
<feature type="chain" id="PRO_5014423704" description="Beta-xylosidase" evidence="1">
    <location>
        <begin position="20"/>
        <end position="393"/>
    </location>
</feature>
<dbReference type="Gene3D" id="3.20.20.80">
    <property type="entry name" value="Glycosidases"/>
    <property type="match status" value="1"/>
</dbReference>
<evidence type="ECO:0000313" key="2">
    <source>
        <dbReference type="EMBL" id="PNU04065.1"/>
    </source>
</evidence>
<comment type="caution">
    <text evidence="2">The sequence shown here is derived from an EMBL/GenBank/DDBJ whole genome shotgun (WGS) entry which is preliminary data.</text>
</comment>
<name>A0A2K2FZ44_9SPHN</name>
<evidence type="ECO:0000313" key="3">
    <source>
        <dbReference type="Proteomes" id="UP000236327"/>
    </source>
</evidence>
<reference evidence="2 3" key="1">
    <citation type="submission" date="2016-05" db="EMBL/GenBank/DDBJ databases">
        <title>Complete genome sequence of Novosphingobium guangzhouense SA925(T).</title>
        <authorList>
            <person name="Sha S."/>
        </authorList>
    </citation>
    <scope>NUCLEOTIDE SEQUENCE [LARGE SCALE GENOMIC DNA]</scope>
    <source>
        <strain evidence="2 3">SA925</strain>
    </source>
</reference>
<dbReference type="AlphaFoldDB" id="A0A2K2FZ44"/>